<reference evidence="3" key="1">
    <citation type="submission" date="2023-07" db="EMBL/GenBank/DDBJ databases">
        <title>Genomic Encyclopedia of Type Strains, Phase IV (KMG-IV): sequencing the most valuable type-strain genomes for metagenomic binning, comparative biology and taxonomic classification.</title>
        <authorList>
            <person name="Goeker M."/>
        </authorList>
    </citation>
    <scope>NUCLEOTIDE SEQUENCE</scope>
    <source>
        <strain evidence="3">DSM 26174</strain>
    </source>
</reference>
<evidence type="ECO:0000256" key="1">
    <source>
        <dbReference type="ARBA" id="ARBA00022614"/>
    </source>
</evidence>
<keyword evidence="4" id="KW-1185">Reference proteome</keyword>
<dbReference type="Gene3D" id="3.80.10.10">
    <property type="entry name" value="Ribonuclease Inhibitor"/>
    <property type="match status" value="1"/>
</dbReference>
<evidence type="ECO:0000256" key="2">
    <source>
        <dbReference type="ARBA" id="ARBA00022737"/>
    </source>
</evidence>
<proteinExistence type="predicted"/>
<evidence type="ECO:0000313" key="4">
    <source>
        <dbReference type="Proteomes" id="UP001185092"/>
    </source>
</evidence>
<dbReference type="PROSITE" id="PS51257">
    <property type="entry name" value="PROKAR_LIPOPROTEIN"/>
    <property type="match status" value="1"/>
</dbReference>
<organism evidence="3 4">
    <name type="scientific">Aureibacter tunicatorum</name>
    <dbReference type="NCBI Taxonomy" id="866807"/>
    <lineage>
        <taxon>Bacteria</taxon>
        <taxon>Pseudomonadati</taxon>
        <taxon>Bacteroidota</taxon>
        <taxon>Cytophagia</taxon>
        <taxon>Cytophagales</taxon>
        <taxon>Persicobacteraceae</taxon>
        <taxon>Aureibacter</taxon>
    </lineage>
</organism>
<dbReference type="GO" id="GO:0005737">
    <property type="term" value="C:cytoplasm"/>
    <property type="evidence" value="ECO:0007669"/>
    <property type="project" value="TreeGrafter"/>
</dbReference>
<name>A0AAE3XIQ6_9BACT</name>
<dbReference type="InterPro" id="IPR032675">
    <property type="entry name" value="LRR_dom_sf"/>
</dbReference>
<keyword evidence="2" id="KW-0677">Repeat</keyword>
<dbReference type="SUPFAM" id="SSF52058">
    <property type="entry name" value="L domain-like"/>
    <property type="match status" value="1"/>
</dbReference>
<dbReference type="Proteomes" id="UP001185092">
    <property type="component" value="Unassembled WGS sequence"/>
</dbReference>
<comment type="caution">
    <text evidence="3">The sequence shown here is derived from an EMBL/GenBank/DDBJ whole genome shotgun (WGS) entry which is preliminary data.</text>
</comment>
<gene>
    <name evidence="3" type="ORF">HNQ88_000429</name>
</gene>
<dbReference type="Pfam" id="PF13855">
    <property type="entry name" value="LRR_8"/>
    <property type="match status" value="1"/>
</dbReference>
<keyword evidence="1" id="KW-0433">Leucine-rich repeat</keyword>
<dbReference type="InterPro" id="IPR001611">
    <property type="entry name" value="Leu-rich_rpt"/>
</dbReference>
<dbReference type="PROSITE" id="PS51450">
    <property type="entry name" value="LRR"/>
    <property type="match status" value="2"/>
</dbReference>
<dbReference type="PANTHER" id="PTHR48051">
    <property type="match status" value="1"/>
</dbReference>
<dbReference type="AlphaFoldDB" id="A0AAE3XIQ6"/>
<evidence type="ECO:0000313" key="3">
    <source>
        <dbReference type="EMBL" id="MDR6237453.1"/>
    </source>
</evidence>
<dbReference type="RefSeq" id="WP_309936919.1">
    <property type="nucleotide sequence ID" value="NZ_AP025305.1"/>
</dbReference>
<dbReference type="InterPro" id="IPR050216">
    <property type="entry name" value="LRR_domain-containing"/>
</dbReference>
<dbReference type="EMBL" id="JAVDQD010000001">
    <property type="protein sequence ID" value="MDR6237453.1"/>
    <property type="molecule type" value="Genomic_DNA"/>
</dbReference>
<dbReference type="PANTHER" id="PTHR48051:SF1">
    <property type="entry name" value="RAS SUPPRESSOR PROTEIN 1"/>
    <property type="match status" value="1"/>
</dbReference>
<sequence length="212" mass="24336">MMLETKFKILIFLSFTTMIACSSKENKNSDQQTLTEVKTNTNIVTDARDLKTAFDNKEDITSLTLFDDTALPDSILLLKNLRHLSLESYSSIQNINPKIYSLPNLERLSISGNLKSIHPELVNAQKLKYLDLGNNMLNKIPSVIFQLRNLIQLDLYFNLISSIPIDIKELNKLEVLDLYGNPFSEENIEKYKKEYSYIKTFGIGSVEEDEEE</sequence>
<protein>
    <submittedName>
        <fullName evidence="3">Leucine-rich repeat (LRR) protein</fullName>
    </submittedName>
</protein>
<accession>A0AAE3XIQ6</accession>